<feature type="compositionally biased region" description="Polar residues" evidence="1">
    <location>
        <begin position="72"/>
        <end position="86"/>
    </location>
</feature>
<evidence type="ECO:0000259" key="2">
    <source>
        <dbReference type="Pfam" id="PF20516"/>
    </source>
</evidence>
<keyword evidence="4" id="KW-1185">Reference proteome</keyword>
<evidence type="ECO:0000256" key="1">
    <source>
        <dbReference type="SAM" id="MobiDB-lite"/>
    </source>
</evidence>
<feature type="region of interest" description="Disordered" evidence="1">
    <location>
        <begin position="22"/>
        <end position="121"/>
    </location>
</feature>
<proteinExistence type="predicted"/>
<protein>
    <recommendedName>
        <fullName evidence="2">PD-(D/E)XK nuclease-like domain-containing protein</fullName>
    </recommendedName>
</protein>
<feature type="compositionally biased region" description="Low complexity" evidence="1">
    <location>
        <begin position="370"/>
        <end position="381"/>
    </location>
</feature>
<organism evidence="3 4">
    <name type="scientific">Neonectria magnoliae</name>
    <dbReference type="NCBI Taxonomy" id="2732573"/>
    <lineage>
        <taxon>Eukaryota</taxon>
        <taxon>Fungi</taxon>
        <taxon>Dikarya</taxon>
        <taxon>Ascomycota</taxon>
        <taxon>Pezizomycotina</taxon>
        <taxon>Sordariomycetes</taxon>
        <taxon>Hypocreomycetidae</taxon>
        <taxon>Hypocreales</taxon>
        <taxon>Nectriaceae</taxon>
        <taxon>Neonectria</taxon>
    </lineage>
</organism>
<comment type="caution">
    <text evidence="3">The sequence shown here is derived from an EMBL/GenBank/DDBJ whole genome shotgun (WGS) entry which is preliminary data.</text>
</comment>
<reference evidence="3 4" key="1">
    <citation type="journal article" date="2025" name="Microbiol. Resour. Announc.">
        <title>Draft genome sequences for Neonectria magnoliae and Neonectria punicea, canker pathogens of Liriodendron tulipifera and Acer saccharum in West Virginia.</title>
        <authorList>
            <person name="Petronek H.M."/>
            <person name="Kasson M.T."/>
            <person name="Metheny A.M."/>
            <person name="Stauder C.M."/>
            <person name="Lovett B."/>
            <person name="Lynch S.C."/>
            <person name="Garnas J.R."/>
            <person name="Kasson L.R."/>
            <person name="Stajich J.E."/>
        </authorList>
    </citation>
    <scope>NUCLEOTIDE SEQUENCE [LARGE SCALE GENOMIC DNA]</scope>
    <source>
        <strain evidence="3 4">NRRL 64651</strain>
    </source>
</reference>
<sequence length="468" mass="52399">MSDDESQSILYWLQALPEAFDDYYPLPLPSSPSLSRPNKRKAQHQQPSPPISLPEMEKETNLTPTRKRQRTVDATGTTATDPNQTPRPALRSGRSSASMSASLSASSASASSSRSGSPKKQFMNLRIQESGIEFRTLDAAPKQEAANLLNNLRQIGRGLAILPHDERQRILQDDAIDPHEWTFSFKAAGEVDSLPGRIPSPEVVAVVRKRAKKCHEFGHEEAAWNAEVHFRLLESILRDSQTDEAGLLNFTTCTSARPHPRYLPRSIQAKMVDMCLYADLYDDADIMEAQQALCRQMPTSSVNHTDFAPLQLSPIVLSIETKKSGKDLDTAQLQMGIWHAAQWSFLRSAVLLSLQAREAQSTPDESTPSAAQMLQRQQEQEQQADEALDRLAFLPGVIVQGHKWMLVLSTRERLKTVLWVEQQFGSTHRMLETYQVIAGLRELAAWGRDTYLPWFQENILAGYGPEDG</sequence>
<feature type="compositionally biased region" description="Low complexity" evidence="1">
    <location>
        <begin position="89"/>
        <end position="116"/>
    </location>
</feature>
<dbReference type="Pfam" id="PF20516">
    <property type="entry name" value="PDDEXK_12"/>
    <property type="match status" value="1"/>
</dbReference>
<accession>A0ABR1HNX4</accession>
<dbReference type="Proteomes" id="UP001498421">
    <property type="component" value="Unassembled WGS sequence"/>
</dbReference>
<feature type="region of interest" description="Disordered" evidence="1">
    <location>
        <begin position="359"/>
        <end position="381"/>
    </location>
</feature>
<dbReference type="InterPro" id="IPR046797">
    <property type="entry name" value="PDDEXK_12"/>
</dbReference>
<feature type="compositionally biased region" description="Polar residues" evidence="1">
    <location>
        <begin position="359"/>
        <end position="369"/>
    </location>
</feature>
<feature type="domain" description="PD-(D/E)XK nuclease-like" evidence="2">
    <location>
        <begin position="171"/>
        <end position="451"/>
    </location>
</feature>
<evidence type="ECO:0000313" key="3">
    <source>
        <dbReference type="EMBL" id="KAK7422925.1"/>
    </source>
</evidence>
<dbReference type="EMBL" id="JAZAVK010000103">
    <property type="protein sequence ID" value="KAK7422925.1"/>
    <property type="molecule type" value="Genomic_DNA"/>
</dbReference>
<evidence type="ECO:0000313" key="4">
    <source>
        <dbReference type="Proteomes" id="UP001498421"/>
    </source>
</evidence>
<gene>
    <name evidence="3" type="ORF">QQZ08_009282</name>
</gene>
<name>A0ABR1HNX4_9HYPO</name>